<dbReference type="RefSeq" id="XP_043126636.1">
    <property type="nucleotide sequence ID" value="XM_043270701.1"/>
</dbReference>
<dbReference type="InterPro" id="IPR036770">
    <property type="entry name" value="Ankyrin_rpt-contain_sf"/>
</dbReference>
<dbReference type="GeneID" id="66935503"/>
<dbReference type="Pfam" id="PF12796">
    <property type="entry name" value="Ank_2"/>
    <property type="match status" value="2"/>
</dbReference>
<dbReference type="EMBL" id="BOPL01000005">
    <property type="protein sequence ID" value="GIK03450.1"/>
    <property type="molecule type" value="Genomic_DNA"/>
</dbReference>
<dbReference type="PROSITE" id="PS50088">
    <property type="entry name" value="ANK_REPEAT"/>
    <property type="match status" value="5"/>
</dbReference>
<dbReference type="OrthoDB" id="194358at2759"/>
<dbReference type="Gene3D" id="1.25.40.20">
    <property type="entry name" value="Ankyrin repeat-containing domain"/>
    <property type="match status" value="4"/>
</dbReference>
<evidence type="ECO:0000313" key="6">
    <source>
        <dbReference type="EMBL" id="GIK03450.1"/>
    </source>
</evidence>
<dbReference type="InterPro" id="IPR051165">
    <property type="entry name" value="Multifunctional_ANK_Repeat"/>
</dbReference>
<protein>
    <recommendedName>
        <fullName evidence="5">Clr5 domain-containing protein</fullName>
    </recommendedName>
</protein>
<evidence type="ECO:0000259" key="5">
    <source>
        <dbReference type="Pfam" id="PF14420"/>
    </source>
</evidence>
<evidence type="ECO:0000313" key="7">
    <source>
        <dbReference type="Proteomes" id="UP000710440"/>
    </source>
</evidence>
<feature type="region of interest" description="Disordered" evidence="4">
    <location>
        <begin position="1"/>
        <end position="23"/>
    </location>
</feature>
<organism evidence="6 7">
    <name type="scientific">Aspergillus viridinutans</name>
    <dbReference type="NCBI Taxonomy" id="75553"/>
    <lineage>
        <taxon>Eukaryota</taxon>
        <taxon>Fungi</taxon>
        <taxon>Dikarya</taxon>
        <taxon>Ascomycota</taxon>
        <taxon>Pezizomycotina</taxon>
        <taxon>Eurotiomycetes</taxon>
        <taxon>Eurotiomycetidae</taxon>
        <taxon>Eurotiales</taxon>
        <taxon>Aspergillaceae</taxon>
        <taxon>Aspergillus</taxon>
        <taxon>Aspergillus subgen. Fumigati</taxon>
    </lineage>
</organism>
<accession>A0A9P3BWA8</accession>
<keyword evidence="7" id="KW-1185">Reference proteome</keyword>
<dbReference type="AlphaFoldDB" id="A0A9P3BWA8"/>
<dbReference type="Pfam" id="PF14420">
    <property type="entry name" value="Clr5"/>
    <property type="match status" value="1"/>
</dbReference>
<gene>
    <name evidence="6" type="ORF">Aspvir_007521</name>
</gene>
<dbReference type="InterPro" id="IPR025676">
    <property type="entry name" value="Clr5_dom"/>
</dbReference>
<feature type="repeat" description="ANK" evidence="3">
    <location>
        <begin position="643"/>
        <end position="675"/>
    </location>
</feature>
<dbReference type="PROSITE" id="PS50297">
    <property type="entry name" value="ANK_REP_REGION"/>
    <property type="match status" value="5"/>
</dbReference>
<dbReference type="SUPFAM" id="SSF48403">
    <property type="entry name" value="Ankyrin repeat"/>
    <property type="match status" value="2"/>
</dbReference>
<dbReference type="SMART" id="SM00248">
    <property type="entry name" value="ANK"/>
    <property type="match status" value="9"/>
</dbReference>
<dbReference type="PANTHER" id="PTHR24123">
    <property type="entry name" value="ANKYRIN REPEAT-CONTAINING"/>
    <property type="match status" value="1"/>
</dbReference>
<evidence type="ECO:0000256" key="2">
    <source>
        <dbReference type="ARBA" id="ARBA00023043"/>
    </source>
</evidence>
<feature type="repeat" description="ANK" evidence="3">
    <location>
        <begin position="608"/>
        <end position="640"/>
    </location>
</feature>
<evidence type="ECO:0000256" key="4">
    <source>
        <dbReference type="SAM" id="MobiDB-lite"/>
    </source>
</evidence>
<dbReference type="PANTHER" id="PTHR24123:SF33">
    <property type="entry name" value="PROTEIN HOS4"/>
    <property type="match status" value="1"/>
</dbReference>
<sequence>MALSTPLEMEGYKRAMGSPTRRKRVIRQTTKNGFMARTKEEETEWQTHRDELKALWLDQRRTLEQIQEHMSQRHSFRKSAPQYTRQFKKWGFKKNLTDEDWKFVAHRREKRKRDGKDPGDVRVHGNLIPEPKVRKETARHVSLLSQCLGMGGSDPKTPEGVVVGTPRLEIDGTVSDDSAVVLATDWGQGVSVDDIDVGTSTMFQSTDRDPHASRIEVPEPRYSQFSFQGNVAPTATPSAAPSYLRHATLDHRLPVSMSASTPISITTSTHIQEDVDSIGNAIAEETRWTPLEQTDPYRAPTPNDPISVLEHITVEDANRDLTRRAEAIFQSPSPENMSHYLSLCVYLSSNNMMSQTSTYGLVFLIKKSGFQSRLKALLKSTTRTIEIIMGNLLASAAAVGDIEICRILIEAGADLDAPSGMGMRETALHRALWENNVECARTLLEAGANPNLAVDELTPLHTAYDMSEALDFVDLLHQFGVTLIHRKAAAVENGHVYMVKMLLKHSAKIKSDRAKFDGISVMEAAAKTCNQELQLFLDEEPDIISAEPITKSQVIGLALNCWKCDVPLLELLLKGGAAVNINPCPQVVECLLSAGANINHHWESSLPGNVTALQAAVSTQNIDTVLLLLERGADVNAPANKNGGKTALQRAVSQNHQVMTELLVHHGADVNGSPSPVRGRTALQEAASSGYVQLSEYILAHGADINALAAHLGGVALQGAAMHGNYCIVMMLLLAGADVNGAPAIEQGLNAIEAAVGNGRPLILHLLLNYHPDTEEFEITRKRAAKLALANGLLAIGRFLLAYRKHP</sequence>
<feature type="repeat" description="ANK" evidence="3">
    <location>
        <begin position="678"/>
        <end position="710"/>
    </location>
</feature>
<evidence type="ECO:0000256" key="1">
    <source>
        <dbReference type="ARBA" id="ARBA00022737"/>
    </source>
</evidence>
<reference evidence="6 7" key="1">
    <citation type="submission" date="2021-02" db="EMBL/GenBank/DDBJ databases">
        <title>Pan-genome distribution and transcriptional activeness of fungal secondary metabolism genes in Aspergillus section Fumigati.</title>
        <authorList>
            <person name="Takahashi H."/>
            <person name="Umemura M."/>
            <person name="Ninomiya A."/>
            <person name="Kusuya Y."/>
            <person name="Urayama S."/>
            <person name="Shimizu M."/>
            <person name="Watanabe A."/>
            <person name="Kamei K."/>
            <person name="Yaguchi T."/>
            <person name="Hagiwara D."/>
        </authorList>
    </citation>
    <scope>NUCLEOTIDE SEQUENCE [LARGE SCALE GENOMIC DNA]</scope>
    <source>
        <strain evidence="6 7">IFM 47045</strain>
    </source>
</reference>
<feature type="domain" description="Clr5" evidence="5">
    <location>
        <begin position="42"/>
        <end position="94"/>
    </location>
</feature>
<keyword evidence="2 3" id="KW-0040">ANK repeat</keyword>
<evidence type="ECO:0000256" key="3">
    <source>
        <dbReference type="PROSITE-ProRule" id="PRU00023"/>
    </source>
</evidence>
<feature type="repeat" description="ANK" evidence="3">
    <location>
        <begin position="712"/>
        <end position="744"/>
    </location>
</feature>
<name>A0A9P3BWA8_ASPVI</name>
<dbReference type="Pfam" id="PF00023">
    <property type="entry name" value="Ank"/>
    <property type="match status" value="1"/>
</dbReference>
<keyword evidence="1" id="KW-0677">Repeat</keyword>
<proteinExistence type="predicted"/>
<feature type="repeat" description="ANK" evidence="3">
    <location>
        <begin position="423"/>
        <end position="455"/>
    </location>
</feature>
<dbReference type="Proteomes" id="UP000710440">
    <property type="component" value="Unassembled WGS sequence"/>
</dbReference>
<dbReference type="InterPro" id="IPR002110">
    <property type="entry name" value="Ankyrin_rpt"/>
</dbReference>
<comment type="caution">
    <text evidence="6">The sequence shown here is derived from an EMBL/GenBank/DDBJ whole genome shotgun (WGS) entry which is preliminary data.</text>
</comment>